<comment type="function">
    <text evidence="5">F-actin-capping proteins bind in a Ca(2+)-independent manner to the fast growing ends of actin filaments (barbed end) thereby blocking the exchange of subunits at these ends. Unlike other capping proteins (such as gelsolin and severin), these proteins do not sever actin filaments.</text>
</comment>
<evidence type="ECO:0000256" key="4">
    <source>
        <dbReference type="ARBA" id="ARBA00023203"/>
    </source>
</evidence>
<evidence type="ECO:0000256" key="6">
    <source>
        <dbReference type="SAM" id="MobiDB-lite"/>
    </source>
</evidence>
<dbReference type="InterPro" id="IPR037282">
    <property type="entry name" value="CapZ_alpha/beta"/>
</dbReference>
<dbReference type="InterPro" id="IPR042489">
    <property type="entry name" value="CapZ_alpha_1"/>
</dbReference>
<feature type="compositionally biased region" description="Basic and acidic residues" evidence="6">
    <location>
        <begin position="188"/>
        <end position="204"/>
    </location>
</feature>
<dbReference type="PANTHER" id="PTHR10653:SF0">
    <property type="entry name" value="F-ACTIN-CAPPING PROTEIN SUBUNIT ALPHA"/>
    <property type="match status" value="1"/>
</dbReference>
<feature type="region of interest" description="Disordered" evidence="6">
    <location>
        <begin position="1"/>
        <end position="230"/>
    </location>
</feature>
<dbReference type="PRINTS" id="PR00191">
    <property type="entry name" value="FACTINCAPA"/>
</dbReference>
<dbReference type="Pfam" id="PF01267">
    <property type="entry name" value="F-actin_cap_A"/>
    <property type="match status" value="1"/>
</dbReference>
<feature type="compositionally biased region" description="Basic residues" evidence="6">
    <location>
        <begin position="88"/>
        <end position="97"/>
    </location>
</feature>
<feature type="compositionally biased region" description="Low complexity" evidence="6">
    <location>
        <begin position="98"/>
        <end position="112"/>
    </location>
</feature>
<dbReference type="PROSITE" id="PS00748">
    <property type="entry name" value="F_ACTIN_CAPPING_A_1"/>
    <property type="match status" value="1"/>
</dbReference>
<evidence type="ECO:0000256" key="3">
    <source>
        <dbReference type="ARBA" id="ARBA00022467"/>
    </source>
</evidence>
<feature type="region of interest" description="Disordered" evidence="6">
    <location>
        <begin position="306"/>
        <end position="397"/>
    </location>
</feature>
<feature type="compositionally biased region" description="Polar residues" evidence="6">
    <location>
        <begin position="205"/>
        <end position="222"/>
    </location>
</feature>
<evidence type="ECO:0000256" key="5">
    <source>
        <dbReference type="ARBA" id="ARBA00025389"/>
    </source>
</evidence>
<dbReference type="PANTHER" id="PTHR10653">
    <property type="entry name" value="F-ACTIN-CAPPING PROTEIN SUBUNIT ALPHA"/>
    <property type="match status" value="1"/>
</dbReference>
<sequence length="685" mass="72856">MNHQEKGVSSSLGSINMLGSESSDSDSDEDDPMDPDDNDDPMVMTPHVLKLDRNAGAPFGAPHVSSPGGVWSGGFSPSGPNFLQIQRNRLKKVRSRKSSSSASGHSSVASPGPGSPPAGKPFDGSNGGYFAREAVMRKAGSRRESLSMVANDLTISSGNDSGDEAGMPAPATPGVPKSRQFESAPVDSEVKREAEIIRQVRESDNTSTAGREGSVTANSSPSLLPADIPEDSGMDVEVAAAANGKGLFGAFNLQPWKNGDRPSWGSHEGRMHTPPPPFFPRGSSSAISDDINMDSPVASMAQYRHRMSTSEPNKDDSMSRGSTPQPMVPPTAAEGLKKKRRRDDDFDVNSIKRRAVPKEGMWATNKTSRESHASGERSNSGGSTMSVTPSLGPKRVGLQGMTDTNDGLMKMSIDMAASTEALSSFIESAPPGELSNVTAAIKSITGNDDVSSLAAAYQKYNEEQFATTKLPGGSELVVISPYNSLGDNRYYDVSASSSFAFDHVSGKASDVQSHVLESPHADLVKSLLKALTAHAAEHYPAAALGVYPTESDSKLAIVLVSNKYSPNNFWNGRWRSTYIVDPASGSLSGSIKVDVHYYEDGNVRMLTDKPVSSSSAGTSAPEIVRAVAAAERKYQEDLNRAFASLSEGAFKGLRRQLPITRQKIEWEKISGYKLGQDIGGGSSRR</sequence>
<dbReference type="InterPro" id="IPR017865">
    <property type="entry name" value="F-actin_cap_asu_CS"/>
</dbReference>
<dbReference type="Gene3D" id="3.30.1140.60">
    <property type="entry name" value="F-actin capping protein, alpha subunit"/>
    <property type="match status" value="1"/>
</dbReference>
<dbReference type="SUPFAM" id="SSF90096">
    <property type="entry name" value="Subunits of heterodimeric actin filament capping protein Capz"/>
    <property type="match status" value="1"/>
</dbReference>
<comment type="similarity">
    <text evidence="1">Belongs to the F-actin-capping protein alpha subunit family.</text>
</comment>
<feature type="compositionally biased region" description="Polar residues" evidence="6">
    <location>
        <begin position="376"/>
        <end position="389"/>
    </location>
</feature>
<accession>A0ABQ8FS32</accession>
<keyword evidence="3" id="KW-0117">Actin capping</keyword>
<organism evidence="7 8">
    <name type="scientific">Macrophomina phaseolina</name>
    <dbReference type="NCBI Taxonomy" id="35725"/>
    <lineage>
        <taxon>Eukaryota</taxon>
        <taxon>Fungi</taxon>
        <taxon>Dikarya</taxon>
        <taxon>Ascomycota</taxon>
        <taxon>Pezizomycotina</taxon>
        <taxon>Dothideomycetes</taxon>
        <taxon>Dothideomycetes incertae sedis</taxon>
        <taxon>Botryosphaeriales</taxon>
        <taxon>Botryosphaeriaceae</taxon>
        <taxon>Macrophomina</taxon>
    </lineage>
</organism>
<dbReference type="Gene3D" id="3.90.1150.210">
    <property type="entry name" value="F-actin capping protein, beta subunit"/>
    <property type="match status" value="1"/>
</dbReference>
<name>A0ABQ8FS32_9PEZI</name>
<gene>
    <name evidence="7" type="ORF">B0J12DRAFT_714576</name>
</gene>
<comment type="caution">
    <text evidence="7">The sequence shown here is derived from an EMBL/GenBank/DDBJ whole genome shotgun (WGS) entry which is preliminary data.</text>
</comment>
<feature type="region of interest" description="Disordered" evidence="6">
    <location>
        <begin position="249"/>
        <end position="278"/>
    </location>
</feature>
<evidence type="ECO:0000313" key="7">
    <source>
        <dbReference type="EMBL" id="KAH7020621.1"/>
    </source>
</evidence>
<feature type="compositionally biased region" description="Polar residues" evidence="6">
    <location>
        <begin position="78"/>
        <end position="87"/>
    </location>
</feature>
<keyword evidence="4" id="KW-0009">Actin-binding</keyword>
<evidence type="ECO:0000256" key="1">
    <source>
        <dbReference type="ARBA" id="ARBA00010479"/>
    </source>
</evidence>
<dbReference type="Proteomes" id="UP000774617">
    <property type="component" value="Unassembled WGS sequence"/>
</dbReference>
<protein>
    <recommendedName>
        <fullName evidence="2">F-actin-capping protein subunit alpha</fullName>
    </recommendedName>
</protein>
<feature type="compositionally biased region" description="Polar residues" evidence="6">
    <location>
        <begin position="7"/>
        <end position="19"/>
    </location>
</feature>
<evidence type="ECO:0000313" key="8">
    <source>
        <dbReference type="Proteomes" id="UP000774617"/>
    </source>
</evidence>
<evidence type="ECO:0000256" key="2">
    <source>
        <dbReference type="ARBA" id="ARBA00014038"/>
    </source>
</evidence>
<proteinExistence type="inferred from homology"/>
<dbReference type="InterPro" id="IPR002189">
    <property type="entry name" value="CapZ_alpha"/>
</dbReference>
<dbReference type="EMBL" id="JAGTJR010000067">
    <property type="protein sequence ID" value="KAH7020621.1"/>
    <property type="molecule type" value="Genomic_DNA"/>
</dbReference>
<dbReference type="PROSITE" id="PS00749">
    <property type="entry name" value="F_ACTIN_CAPPING_A_2"/>
    <property type="match status" value="1"/>
</dbReference>
<reference evidence="7 8" key="1">
    <citation type="journal article" date="2021" name="Nat. Commun.">
        <title>Genetic determinants of endophytism in the Arabidopsis root mycobiome.</title>
        <authorList>
            <person name="Mesny F."/>
            <person name="Miyauchi S."/>
            <person name="Thiergart T."/>
            <person name="Pickel B."/>
            <person name="Atanasova L."/>
            <person name="Karlsson M."/>
            <person name="Huettel B."/>
            <person name="Barry K.W."/>
            <person name="Haridas S."/>
            <person name="Chen C."/>
            <person name="Bauer D."/>
            <person name="Andreopoulos W."/>
            <person name="Pangilinan J."/>
            <person name="LaButti K."/>
            <person name="Riley R."/>
            <person name="Lipzen A."/>
            <person name="Clum A."/>
            <person name="Drula E."/>
            <person name="Henrissat B."/>
            <person name="Kohler A."/>
            <person name="Grigoriev I.V."/>
            <person name="Martin F.M."/>
            <person name="Hacquard S."/>
        </authorList>
    </citation>
    <scope>NUCLEOTIDE SEQUENCE [LARGE SCALE GENOMIC DNA]</scope>
    <source>
        <strain evidence="7 8">MPI-SDFR-AT-0080</strain>
    </source>
</reference>
<feature type="compositionally biased region" description="Acidic residues" evidence="6">
    <location>
        <begin position="23"/>
        <end position="40"/>
    </location>
</feature>
<dbReference type="InterPro" id="IPR042276">
    <property type="entry name" value="CapZ_alpha/beta_2"/>
</dbReference>
<keyword evidence="8" id="KW-1185">Reference proteome</keyword>